<accession>A0A0K2U2I3</accession>
<proteinExistence type="predicted"/>
<dbReference type="EMBL" id="HACA01014796">
    <property type="protein sequence ID" value="CDW32157.1"/>
    <property type="molecule type" value="Transcribed_RNA"/>
</dbReference>
<dbReference type="AlphaFoldDB" id="A0A0K2U2I3"/>
<reference evidence="1" key="1">
    <citation type="submission" date="2014-05" db="EMBL/GenBank/DDBJ databases">
        <authorList>
            <person name="Chronopoulou M."/>
        </authorList>
    </citation>
    <scope>NUCLEOTIDE SEQUENCE</scope>
    <source>
        <tissue evidence="1">Whole organism</tissue>
    </source>
</reference>
<sequence length="73" mass="8540">SIHQFLYSPFYITLHHRVCVNGEKKKQTQLLHIILSRKGWEEPFHYLLVLLGSSFGLLLKTQKEDLSSLLRSC</sequence>
<feature type="non-terminal residue" evidence="1">
    <location>
        <position position="1"/>
    </location>
</feature>
<organism evidence="1">
    <name type="scientific">Lepeophtheirus salmonis</name>
    <name type="common">Salmon louse</name>
    <name type="synonym">Caligus salmonis</name>
    <dbReference type="NCBI Taxonomy" id="72036"/>
    <lineage>
        <taxon>Eukaryota</taxon>
        <taxon>Metazoa</taxon>
        <taxon>Ecdysozoa</taxon>
        <taxon>Arthropoda</taxon>
        <taxon>Crustacea</taxon>
        <taxon>Multicrustacea</taxon>
        <taxon>Hexanauplia</taxon>
        <taxon>Copepoda</taxon>
        <taxon>Siphonostomatoida</taxon>
        <taxon>Caligidae</taxon>
        <taxon>Lepeophtheirus</taxon>
    </lineage>
</organism>
<protein>
    <submittedName>
        <fullName evidence="1">Uncharacterized protein</fullName>
    </submittedName>
</protein>
<name>A0A0K2U2I3_LEPSM</name>
<evidence type="ECO:0000313" key="1">
    <source>
        <dbReference type="EMBL" id="CDW32157.1"/>
    </source>
</evidence>